<protein>
    <submittedName>
        <fullName evidence="7">Kinase-like protein</fullName>
    </submittedName>
</protein>
<evidence type="ECO:0000313" key="7">
    <source>
        <dbReference type="EMBL" id="KXS19165.1"/>
    </source>
</evidence>
<evidence type="ECO:0000256" key="3">
    <source>
        <dbReference type="ARBA" id="ARBA00022741"/>
    </source>
</evidence>
<keyword evidence="2" id="KW-0808">Transferase</keyword>
<gene>
    <name evidence="7" type="ORF">M427DRAFT_29140</name>
</gene>
<dbReference type="SMART" id="SM00811">
    <property type="entry name" value="Alpha_kinase"/>
    <property type="match status" value="1"/>
</dbReference>
<dbReference type="PROSITE" id="PS51158">
    <property type="entry name" value="ALPHA_KINASE"/>
    <property type="match status" value="1"/>
</dbReference>
<proteinExistence type="predicted"/>
<dbReference type="CDD" id="cd04515">
    <property type="entry name" value="Alpha_kinase"/>
    <property type="match status" value="1"/>
</dbReference>
<evidence type="ECO:0000256" key="2">
    <source>
        <dbReference type="ARBA" id="ARBA00022679"/>
    </source>
</evidence>
<keyword evidence="1" id="KW-0723">Serine/threonine-protein kinase</keyword>
<evidence type="ECO:0000259" key="6">
    <source>
        <dbReference type="PROSITE" id="PS51158"/>
    </source>
</evidence>
<dbReference type="OrthoDB" id="2100554at2759"/>
<evidence type="ECO:0000256" key="4">
    <source>
        <dbReference type="ARBA" id="ARBA00022777"/>
    </source>
</evidence>
<evidence type="ECO:0000256" key="1">
    <source>
        <dbReference type="ARBA" id="ARBA00022527"/>
    </source>
</evidence>
<keyword evidence="5" id="KW-0067">ATP-binding</keyword>
<dbReference type="InterPro" id="IPR051852">
    <property type="entry name" value="Alpha-type_PK"/>
</dbReference>
<dbReference type="GO" id="GO:0005524">
    <property type="term" value="F:ATP binding"/>
    <property type="evidence" value="ECO:0007669"/>
    <property type="project" value="UniProtKB-KW"/>
</dbReference>
<dbReference type="InterPro" id="IPR004166">
    <property type="entry name" value="a-kinase_dom"/>
</dbReference>
<dbReference type="EMBL" id="KQ965739">
    <property type="protein sequence ID" value="KXS19165.1"/>
    <property type="molecule type" value="Genomic_DNA"/>
</dbReference>
<dbReference type="InterPro" id="IPR011009">
    <property type="entry name" value="Kinase-like_dom_sf"/>
</dbReference>
<organism evidence="7 8">
    <name type="scientific">Gonapodya prolifera (strain JEL478)</name>
    <name type="common">Monoblepharis prolifera</name>
    <dbReference type="NCBI Taxonomy" id="1344416"/>
    <lineage>
        <taxon>Eukaryota</taxon>
        <taxon>Fungi</taxon>
        <taxon>Fungi incertae sedis</taxon>
        <taxon>Chytridiomycota</taxon>
        <taxon>Chytridiomycota incertae sedis</taxon>
        <taxon>Monoblepharidomycetes</taxon>
        <taxon>Monoblepharidales</taxon>
        <taxon>Gonapodyaceae</taxon>
        <taxon>Gonapodya</taxon>
    </lineage>
</organism>
<dbReference type="AlphaFoldDB" id="A0A139ARR1"/>
<evidence type="ECO:0000313" key="8">
    <source>
        <dbReference type="Proteomes" id="UP000070544"/>
    </source>
</evidence>
<accession>A0A139ARR1</accession>
<dbReference type="Proteomes" id="UP000070544">
    <property type="component" value="Unassembled WGS sequence"/>
</dbReference>
<dbReference type="Gene3D" id="3.20.200.10">
    <property type="entry name" value="MHCK/EF2 kinase"/>
    <property type="match status" value="1"/>
</dbReference>
<keyword evidence="3" id="KW-0547">Nucleotide-binding</keyword>
<dbReference type="STRING" id="1344416.A0A139ARR1"/>
<evidence type="ECO:0000256" key="5">
    <source>
        <dbReference type="ARBA" id="ARBA00022840"/>
    </source>
</evidence>
<dbReference type="SUPFAM" id="SSF56112">
    <property type="entry name" value="Protein kinase-like (PK-like)"/>
    <property type="match status" value="1"/>
</dbReference>
<sequence>MAVDDALRTLHRKEHHLADKLALIRKNIATLQSHITHARSAVAQGAHVTAHATSLHAAAQAAAQGIDRIRHRKKVVQWGLQQSSLGHATATIADDIRATDEGTRRLLALPPLMDAAQQVLLAHLSLSKSSHRRVVARLAEETTLLASLREEHARVLTSLAAHAAAMETARARTDTLRAHLHARQEEFDALRALVELKQAEKALCVSQIDMATLALREHQFRLVEASERFEADLDKAFASRDRWRNRIDSAARLVERRAIMTRVQEIGADVVTEATEPEWTDTYSWPVHTSPVTLVDYTVDSAAVARIAIGDGAVSAGAGAPAPAGGGSSSACTLATLLLRDIPMTPKSSSPTAPTTSLRRMTHPFAKGLYRSAHYASFPSPFSSSTSTSSRKKCVVKRFHLERGREEDREAAEKVVRATVLADVFARAFGRALGETAKGGKGWPVKKKVEVEYLHPSLAIDGDRVWMVEDLLDAWTKWSNNAEVTRDDEYGRLLSAFSHFSYEKSGKRLLISDNQGYCDESSAGALKFRLTDPAVHILSPEFAELEHELDANNGQEGKHAFLRSHKCSDWCRGLGLPPV</sequence>
<feature type="domain" description="Alpha-type protein kinase" evidence="6">
    <location>
        <begin position="325"/>
        <end position="579"/>
    </location>
</feature>
<dbReference type="Pfam" id="PF02816">
    <property type="entry name" value="Alpha_kinase"/>
    <property type="match status" value="1"/>
</dbReference>
<dbReference type="GO" id="GO:0004674">
    <property type="term" value="F:protein serine/threonine kinase activity"/>
    <property type="evidence" value="ECO:0007669"/>
    <property type="project" value="UniProtKB-KW"/>
</dbReference>
<keyword evidence="4 7" id="KW-0418">Kinase</keyword>
<dbReference type="PANTHER" id="PTHR45992">
    <property type="entry name" value="EUKARYOTIC ELONGATION FACTOR 2 KINASE-RELATED"/>
    <property type="match status" value="1"/>
</dbReference>
<keyword evidence="8" id="KW-1185">Reference proteome</keyword>
<name>A0A139ARR1_GONPJ</name>
<reference evidence="7 8" key="1">
    <citation type="journal article" date="2015" name="Genome Biol. Evol.">
        <title>Phylogenomic analyses indicate that early fungi evolved digesting cell walls of algal ancestors of land plants.</title>
        <authorList>
            <person name="Chang Y."/>
            <person name="Wang S."/>
            <person name="Sekimoto S."/>
            <person name="Aerts A.L."/>
            <person name="Choi C."/>
            <person name="Clum A."/>
            <person name="LaButti K.M."/>
            <person name="Lindquist E.A."/>
            <person name="Yee Ngan C."/>
            <person name="Ohm R.A."/>
            <person name="Salamov A.A."/>
            <person name="Grigoriev I.V."/>
            <person name="Spatafora J.W."/>
            <person name="Berbee M.L."/>
        </authorList>
    </citation>
    <scope>NUCLEOTIDE SEQUENCE [LARGE SCALE GENOMIC DNA]</scope>
    <source>
        <strain evidence="7 8">JEL478</strain>
    </source>
</reference>